<dbReference type="InterPro" id="IPR003675">
    <property type="entry name" value="Rce1/LyrA-like_dom"/>
</dbReference>
<keyword evidence="1" id="KW-0812">Transmembrane</keyword>
<feature type="domain" description="CAAX prenyl protease 2/Lysostaphin resistance protein A-like" evidence="2">
    <location>
        <begin position="124"/>
        <end position="221"/>
    </location>
</feature>
<dbReference type="GO" id="GO:0080120">
    <property type="term" value="P:CAAX-box protein maturation"/>
    <property type="evidence" value="ECO:0007669"/>
    <property type="project" value="UniProtKB-ARBA"/>
</dbReference>
<comment type="caution">
    <text evidence="3">The sequence shown here is derived from an EMBL/GenBank/DDBJ whole genome shotgun (WGS) entry which is preliminary data.</text>
</comment>
<feature type="transmembrane region" description="Helical" evidence="1">
    <location>
        <begin position="124"/>
        <end position="143"/>
    </location>
</feature>
<dbReference type="GO" id="GO:0004175">
    <property type="term" value="F:endopeptidase activity"/>
    <property type="evidence" value="ECO:0007669"/>
    <property type="project" value="UniProtKB-ARBA"/>
</dbReference>
<keyword evidence="4" id="KW-1185">Reference proteome</keyword>
<feature type="transmembrane region" description="Helical" evidence="1">
    <location>
        <begin position="88"/>
        <end position="108"/>
    </location>
</feature>
<accession>A0A011VSP4</accession>
<feature type="transmembrane region" description="Helical" evidence="1">
    <location>
        <begin position="44"/>
        <end position="67"/>
    </location>
</feature>
<dbReference type="PATRIC" id="fig|1341156.4.peg.3816"/>
<name>A0A011VSP4_RUMAL</name>
<dbReference type="EMBL" id="JEOB01000004">
    <property type="protein sequence ID" value="EXM37618.1"/>
    <property type="molecule type" value="Genomic_DNA"/>
</dbReference>
<feature type="transmembrane region" description="Helical" evidence="1">
    <location>
        <begin position="155"/>
        <end position="174"/>
    </location>
</feature>
<dbReference type="Proteomes" id="UP000021369">
    <property type="component" value="Unassembled WGS sequence"/>
</dbReference>
<evidence type="ECO:0000256" key="1">
    <source>
        <dbReference type="SAM" id="Phobius"/>
    </source>
</evidence>
<sequence>MEISEKRVSKTKVIVIYLIVFYTIWALFEFFAKPFIDKTFTGDIISQIIKTVIIKNLVWVFPAAILIHYYKDDVCVGLKEMYTTKIKWLEYLPVLLLFIIYPLITAYINKGSIIINEEFGVKQVITYTFVGITEEMVFRGWLLNATVGKEQQHKWRAILLTSFLFAAIHIPTWITHEQLIDNFVHLKFLFIVGLSIIFSITFLKSKNIIVPIVLHMIWDFLIDMFC</sequence>
<feature type="transmembrane region" description="Helical" evidence="1">
    <location>
        <begin position="12"/>
        <end position="32"/>
    </location>
</feature>
<gene>
    <name evidence="3" type="ORF">RASY3_13940</name>
</gene>
<proteinExistence type="predicted"/>
<evidence type="ECO:0000313" key="3">
    <source>
        <dbReference type="EMBL" id="EXM37618.1"/>
    </source>
</evidence>
<feature type="transmembrane region" description="Helical" evidence="1">
    <location>
        <begin position="186"/>
        <end position="203"/>
    </location>
</feature>
<dbReference type="Pfam" id="PF02517">
    <property type="entry name" value="Rce1-like"/>
    <property type="match status" value="1"/>
</dbReference>
<dbReference type="RefSeq" id="WP_037289179.1">
    <property type="nucleotide sequence ID" value="NZ_JEOB01000004.1"/>
</dbReference>
<dbReference type="OrthoDB" id="9782250at2"/>
<protein>
    <submittedName>
        <fullName evidence="3">Abortive infection protein</fullName>
    </submittedName>
</protein>
<organism evidence="3 4">
    <name type="scientific">Ruminococcus albus SY3</name>
    <dbReference type="NCBI Taxonomy" id="1341156"/>
    <lineage>
        <taxon>Bacteria</taxon>
        <taxon>Bacillati</taxon>
        <taxon>Bacillota</taxon>
        <taxon>Clostridia</taxon>
        <taxon>Eubacteriales</taxon>
        <taxon>Oscillospiraceae</taxon>
        <taxon>Ruminococcus</taxon>
    </lineage>
</organism>
<dbReference type="AlphaFoldDB" id="A0A011VSP4"/>
<dbReference type="PANTHER" id="PTHR43592">
    <property type="entry name" value="CAAX AMINO TERMINAL PROTEASE"/>
    <property type="match status" value="1"/>
</dbReference>
<evidence type="ECO:0000313" key="4">
    <source>
        <dbReference type="Proteomes" id="UP000021369"/>
    </source>
</evidence>
<evidence type="ECO:0000259" key="2">
    <source>
        <dbReference type="Pfam" id="PF02517"/>
    </source>
</evidence>
<keyword evidence="1" id="KW-1133">Transmembrane helix</keyword>
<keyword evidence="1" id="KW-0472">Membrane</keyword>
<reference evidence="3 4" key="1">
    <citation type="submission" date="2013-06" db="EMBL/GenBank/DDBJ databases">
        <title>Rumen cellulosomics: divergent fiber-degrading strategies revealed by comparative genome-wide analysis of six Ruminococcal strains.</title>
        <authorList>
            <person name="Dassa B."/>
            <person name="Borovok I."/>
            <person name="Lamed R."/>
            <person name="Flint H."/>
            <person name="Yeoman C.J."/>
            <person name="White B."/>
            <person name="Bayer E.A."/>
        </authorList>
    </citation>
    <scope>NUCLEOTIDE SEQUENCE [LARGE SCALE GENOMIC DNA]</scope>
    <source>
        <strain evidence="3 4">SY3</strain>
    </source>
</reference>
<dbReference type="PANTHER" id="PTHR43592:SF15">
    <property type="entry name" value="CAAX AMINO TERMINAL PROTEASE FAMILY PROTEIN"/>
    <property type="match status" value="1"/>
</dbReference>